<evidence type="ECO:0000313" key="9">
    <source>
        <dbReference type="EMBL" id="EPY52828.1"/>
    </source>
</evidence>
<keyword evidence="2 4" id="KW-0863">Zinc-finger</keyword>
<evidence type="ECO:0000256" key="3">
    <source>
        <dbReference type="ARBA" id="ARBA00022833"/>
    </source>
</evidence>
<dbReference type="EMBL" id="KE546989">
    <property type="protein sequence ID" value="EPY52828.1"/>
    <property type="molecule type" value="Genomic_DNA"/>
</dbReference>
<dbReference type="InterPro" id="IPR002219">
    <property type="entry name" value="PKC_DAG/PE"/>
</dbReference>
<dbReference type="Pfam" id="PF00628">
    <property type="entry name" value="PHD"/>
    <property type="match status" value="1"/>
</dbReference>
<dbReference type="PROSITE" id="PS51805">
    <property type="entry name" value="EPHD"/>
    <property type="match status" value="1"/>
</dbReference>
<dbReference type="eggNOG" id="KOG0955">
    <property type="taxonomic scope" value="Eukaryota"/>
</dbReference>
<evidence type="ECO:0000256" key="5">
    <source>
        <dbReference type="SAM" id="MobiDB-lite"/>
    </source>
</evidence>
<dbReference type="Gene3D" id="2.30.30.490">
    <property type="match status" value="1"/>
</dbReference>
<feature type="region of interest" description="Disordered" evidence="5">
    <location>
        <begin position="734"/>
        <end position="779"/>
    </location>
</feature>
<dbReference type="SMART" id="SM00249">
    <property type="entry name" value="PHD"/>
    <property type="match status" value="2"/>
</dbReference>
<dbReference type="GeneID" id="25036471"/>
<feature type="domain" description="BAH" evidence="7">
    <location>
        <begin position="89"/>
        <end position="208"/>
    </location>
</feature>
<gene>
    <name evidence="9" type="ORF">SPOG_02147</name>
</gene>
<dbReference type="PROSITE" id="PS01359">
    <property type="entry name" value="ZF_PHD_1"/>
    <property type="match status" value="2"/>
</dbReference>
<dbReference type="OMA" id="LSWRKYA"/>
<evidence type="ECO:0000259" key="6">
    <source>
        <dbReference type="PROSITE" id="PS50016"/>
    </source>
</evidence>
<feature type="compositionally biased region" description="Polar residues" evidence="5">
    <location>
        <begin position="305"/>
        <end position="326"/>
    </location>
</feature>
<name>S9VZ05_SCHCR</name>
<evidence type="ECO:0000256" key="4">
    <source>
        <dbReference type="PROSITE-ProRule" id="PRU00146"/>
    </source>
</evidence>
<dbReference type="PROSITE" id="PS51038">
    <property type="entry name" value="BAH"/>
    <property type="match status" value="1"/>
</dbReference>
<dbReference type="STRING" id="653667.S9VZ05"/>
<dbReference type="Pfam" id="PF13832">
    <property type="entry name" value="zf-HC5HC2H_2"/>
    <property type="match status" value="1"/>
</dbReference>
<feature type="compositionally biased region" description="Polar residues" evidence="5">
    <location>
        <begin position="743"/>
        <end position="779"/>
    </location>
</feature>
<dbReference type="Gene3D" id="3.30.40.10">
    <property type="entry name" value="Zinc/RING finger domain, C3HC4 (zinc finger)"/>
    <property type="match status" value="3"/>
</dbReference>
<dbReference type="InterPro" id="IPR011011">
    <property type="entry name" value="Znf_FYVE_PHD"/>
</dbReference>
<evidence type="ECO:0000256" key="1">
    <source>
        <dbReference type="ARBA" id="ARBA00022723"/>
    </source>
</evidence>
<evidence type="ECO:0000313" key="10">
    <source>
        <dbReference type="Proteomes" id="UP000015464"/>
    </source>
</evidence>
<dbReference type="InterPro" id="IPR019786">
    <property type="entry name" value="Zinc_finger_PHD-type_CS"/>
</dbReference>
<dbReference type="PROSITE" id="PS50016">
    <property type="entry name" value="ZF_PHD_2"/>
    <property type="match status" value="1"/>
</dbReference>
<keyword evidence="10" id="KW-1185">Reference proteome</keyword>
<dbReference type="CDD" id="cd15497">
    <property type="entry name" value="PHD1_Snt2p_like"/>
    <property type="match status" value="1"/>
</dbReference>
<dbReference type="SMART" id="SM00109">
    <property type="entry name" value="C1"/>
    <property type="match status" value="1"/>
</dbReference>
<dbReference type="InterPro" id="IPR001965">
    <property type="entry name" value="Znf_PHD"/>
</dbReference>
<proteinExistence type="predicted"/>
<feature type="region of interest" description="Disordered" evidence="5">
    <location>
        <begin position="305"/>
        <end position="365"/>
    </location>
</feature>
<dbReference type="Proteomes" id="UP000015464">
    <property type="component" value="Unassembled WGS sequence"/>
</dbReference>
<evidence type="ECO:0000259" key="7">
    <source>
        <dbReference type="PROSITE" id="PS51038"/>
    </source>
</evidence>
<dbReference type="InterPro" id="IPR043151">
    <property type="entry name" value="BAH_sf"/>
</dbReference>
<dbReference type="PANTHER" id="PTHR47672:SF1">
    <property type="entry name" value="E3 UBIQUITIN-PROTEIN LIGASE SNT2"/>
    <property type="match status" value="1"/>
</dbReference>
<dbReference type="RefSeq" id="XP_013022706.1">
    <property type="nucleotide sequence ID" value="XM_013167252.1"/>
</dbReference>
<evidence type="ECO:0000259" key="8">
    <source>
        <dbReference type="PROSITE" id="PS51805"/>
    </source>
</evidence>
<dbReference type="PANTHER" id="PTHR47672">
    <property type="entry name" value="E3 UBIQUITIN-PROTEIN LIGASE SNT2"/>
    <property type="match status" value="1"/>
</dbReference>
<dbReference type="GO" id="GO:0004842">
    <property type="term" value="F:ubiquitin-protein transferase activity"/>
    <property type="evidence" value="ECO:0007669"/>
    <property type="project" value="TreeGrafter"/>
</dbReference>
<dbReference type="InterPro" id="IPR001025">
    <property type="entry name" value="BAH_dom"/>
</dbReference>
<dbReference type="HOGENOM" id="CLU_001514_0_0_1"/>
<dbReference type="InterPro" id="IPR034732">
    <property type="entry name" value="EPHD"/>
</dbReference>
<dbReference type="InterPro" id="IPR029617">
    <property type="entry name" value="Snt2"/>
</dbReference>
<evidence type="ECO:0000256" key="2">
    <source>
        <dbReference type="ARBA" id="ARBA00022771"/>
    </source>
</evidence>
<dbReference type="GO" id="GO:0048189">
    <property type="term" value="C:Lid2 complex"/>
    <property type="evidence" value="ECO:0007669"/>
    <property type="project" value="EnsemblFungi"/>
</dbReference>
<protein>
    <submittedName>
        <fullName evidence="9">Lid2 complex subunit Snt2</fullName>
    </submittedName>
</protein>
<dbReference type="SUPFAM" id="SSF57903">
    <property type="entry name" value="FYVE/PHD zinc finger"/>
    <property type="match status" value="2"/>
</dbReference>
<dbReference type="OrthoDB" id="336088at2759"/>
<dbReference type="GO" id="GO:0036205">
    <property type="term" value="P:histone catabolic process"/>
    <property type="evidence" value="ECO:0007669"/>
    <property type="project" value="TreeGrafter"/>
</dbReference>
<dbReference type="SMART" id="SM00439">
    <property type="entry name" value="BAH"/>
    <property type="match status" value="1"/>
</dbReference>
<dbReference type="Pfam" id="PF01426">
    <property type="entry name" value="BAH"/>
    <property type="match status" value="1"/>
</dbReference>
<keyword evidence="3" id="KW-0862">Zinc</keyword>
<feature type="compositionally biased region" description="Polar residues" evidence="5">
    <location>
        <begin position="340"/>
        <end position="353"/>
    </location>
</feature>
<feature type="domain" description="PHD-type" evidence="8">
    <location>
        <begin position="880"/>
        <end position="999"/>
    </location>
</feature>
<dbReference type="InterPro" id="IPR013083">
    <property type="entry name" value="Znf_RING/FYVE/PHD"/>
</dbReference>
<organism evidence="9 10">
    <name type="scientific">Schizosaccharomyces cryophilus (strain OY26 / ATCC MYA-4695 / CBS 11777 / NBRC 106824 / NRRL Y48691)</name>
    <name type="common">Fission yeast</name>
    <dbReference type="NCBI Taxonomy" id="653667"/>
    <lineage>
        <taxon>Eukaryota</taxon>
        <taxon>Fungi</taxon>
        <taxon>Dikarya</taxon>
        <taxon>Ascomycota</taxon>
        <taxon>Taphrinomycotina</taxon>
        <taxon>Schizosaccharomycetes</taxon>
        <taxon>Schizosaccharomycetales</taxon>
        <taxon>Schizosaccharomycetaceae</taxon>
        <taxon>Schizosaccharomyces</taxon>
    </lineage>
</organism>
<feature type="domain" description="PHD-type" evidence="6">
    <location>
        <begin position="245"/>
        <end position="297"/>
    </location>
</feature>
<dbReference type="AlphaFoldDB" id="S9VZ05"/>
<dbReference type="GO" id="GO:0003682">
    <property type="term" value="F:chromatin binding"/>
    <property type="evidence" value="ECO:0007669"/>
    <property type="project" value="InterPro"/>
</dbReference>
<dbReference type="GO" id="GO:0008270">
    <property type="term" value="F:zinc ion binding"/>
    <property type="evidence" value="ECO:0007669"/>
    <property type="project" value="UniProtKB-KW"/>
</dbReference>
<accession>S9VZ05</accession>
<sequence length="1115" mass="126625">MHAQEKSREQSMKTDEKLQKHGIRRLVIKRLKNSITIAYVTPENQQKRTNKRFVLPEQVRTKIQHSPGVFELEPLPRNGIVYCTLLNGERIQPNDFVFVSSPFAGEPFQIARIMSFEKSESCLGTNLYDSVRLNWFFRPRDIQRNSSDTRLLYASMHSDIYNIGFIQELVSVKHKTEIHNFDEYTRQPKSFHYDRLFDQNINKVFDLLPVHNITNLPKHTLFQLQNNYDFAIVELGKGRALMEAPRLCNVCDEWCSLDFSVQCADCKRHYHMKCVHPPLVKKPPHGFGWTCALCSVSHRQKKSSLRNSATLMTPSESQPIETSVSSVKEDTDTNDETNNSDMHTPSNFSSMATPDNHIEKDDTLSSSTEVVVSPLESVPGSSFSKLRRLPWNMRYIDLRSDFDDESESDLYPSRVRSATSPGFSSTVELHSKAPRLLTTADEEIDQNVRSLENAKSDLPSFFAKWPFLKNIHLKGFLFPFFEPSLRGGMLLVPLELDDSDLDDYLRKSWNQWKNLKIAISPFVLLDVSMAFLYQNELNMTNALDNLQRLITGSDFPNVESLQIDEKRFGELVKAYGGSLHVIHRSLEARCSLKELLQFYLAWSISAKGTAILKDFAATKEREGSWEEKFTLFSNYELYDPSKLLRYKKPMVCRNCQSRKSSEWFVGPGTDNTNKDKNKLVIFCERCGIIWKYYATTSQKALGVEFGRSTEKVVKRRILEWEQLFANIHNIGNSHHTRDDSPGVSPSLTIDSHKANNVKSASESSPRLQSPLNRNPRNGTSKIKVEASLPALITKKECNLCGGNNYDDLIGCHRCGLIVHTSCQGLKKGADDQPKLMSMISTSRSTRSAANNNTKSHHSIESTQWLCESCTFVTKFGLDSTPECLLCCQTDPQLSMKRTVEGNWVHMLCAAWTPGVIISNDESEPVLGIGSLPSDVWANTCEICQLGRGVVVSCHNNNASLAHISCALKSGWNLCFDLIRRDTPKYNIEIGMSTLSFFNSYSVTSNEADLSPYLSLKPVVFRGHANIPRNLIPRTSTIPSLGKNSWKAYLESMNSKHAFYFLQAAQTYTPLEEQQLFEESCSKCSTTMSPYWWPGGLCHMCYFHRSPESELPITNV</sequence>
<keyword evidence="1" id="KW-0479">Metal-binding</keyword>
<dbReference type="InterPro" id="IPR019787">
    <property type="entry name" value="Znf_PHD-finger"/>
</dbReference>
<reference evidence="9 10" key="1">
    <citation type="journal article" date="2011" name="Science">
        <title>Comparative functional genomics of the fission yeasts.</title>
        <authorList>
            <person name="Rhind N."/>
            <person name="Chen Z."/>
            <person name="Yassour M."/>
            <person name="Thompson D.A."/>
            <person name="Haas B.J."/>
            <person name="Habib N."/>
            <person name="Wapinski I."/>
            <person name="Roy S."/>
            <person name="Lin M.F."/>
            <person name="Heiman D.I."/>
            <person name="Young S.K."/>
            <person name="Furuya K."/>
            <person name="Guo Y."/>
            <person name="Pidoux A."/>
            <person name="Chen H.M."/>
            <person name="Robbertse B."/>
            <person name="Goldberg J.M."/>
            <person name="Aoki K."/>
            <person name="Bayne E.H."/>
            <person name="Berlin A.M."/>
            <person name="Desjardins C.A."/>
            <person name="Dobbs E."/>
            <person name="Dukaj L."/>
            <person name="Fan L."/>
            <person name="FitzGerald M.G."/>
            <person name="French C."/>
            <person name="Gujja S."/>
            <person name="Hansen K."/>
            <person name="Keifenheim D."/>
            <person name="Levin J.Z."/>
            <person name="Mosher R.A."/>
            <person name="Mueller C.A."/>
            <person name="Pfiffner J."/>
            <person name="Priest M."/>
            <person name="Russ C."/>
            <person name="Smialowska A."/>
            <person name="Swoboda P."/>
            <person name="Sykes S.M."/>
            <person name="Vaughn M."/>
            <person name="Vengrova S."/>
            <person name="Yoder R."/>
            <person name="Zeng Q."/>
            <person name="Allshire R."/>
            <person name="Baulcombe D."/>
            <person name="Birren B.W."/>
            <person name="Brown W."/>
            <person name="Ekwall K."/>
            <person name="Kellis M."/>
            <person name="Leatherwood J."/>
            <person name="Levin H."/>
            <person name="Margalit H."/>
            <person name="Martienssen R."/>
            <person name="Nieduszynski C.A."/>
            <person name="Spatafora J.W."/>
            <person name="Friedman N."/>
            <person name="Dalgaard J.Z."/>
            <person name="Baumann P."/>
            <person name="Niki H."/>
            <person name="Regev A."/>
            <person name="Nusbaum C."/>
        </authorList>
    </citation>
    <scope>NUCLEOTIDE SEQUENCE [LARGE SCALE GENOMIC DNA]</scope>
    <source>
        <strain evidence="10">OY26 / ATCC MYA-4695 / CBS 11777 / NBRC 106824 / NRRL Y48691</strain>
    </source>
</reference>